<dbReference type="Proteomes" id="UP000008851">
    <property type="component" value="Chromosome"/>
</dbReference>
<proteinExistence type="predicted"/>
<accession>G7TLU3</accession>
<dbReference type="AlphaFoldDB" id="G7TLU3"/>
<dbReference type="KEGG" id="xor:XOC_1748"/>
<organism evidence="2 3">
    <name type="scientific">Xanthomonas oryzae pv. oryzicola (strain BLS256)</name>
    <dbReference type="NCBI Taxonomy" id="383407"/>
    <lineage>
        <taxon>Bacteria</taxon>
        <taxon>Pseudomonadati</taxon>
        <taxon>Pseudomonadota</taxon>
        <taxon>Gammaproteobacteria</taxon>
        <taxon>Lysobacterales</taxon>
        <taxon>Lysobacteraceae</taxon>
        <taxon>Xanthomonas</taxon>
    </lineage>
</organism>
<feature type="region of interest" description="Disordered" evidence="1">
    <location>
        <begin position="1"/>
        <end position="40"/>
    </location>
</feature>
<sequence length="40" mass="4519">MAPADFEDWPRPRGGERSRSRLSLQRPSLAAQRQAPLTGR</sequence>
<protein>
    <submittedName>
        <fullName evidence="2">Uncharacterized protein</fullName>
    </submittedName>
</protein>
<evidence type="ECO:0000313" key="3">
    <source>
        <dbReference type="Proteomes" id="UP000008851"/>
    </source>
</evidence>
<reference evidence="2 3" key="1">
    <citation type="journal article" date="2011" name="J. Bacteriol.">
        <title>Two new complete genome sequences offer insight into host and tissue specificity of plant pathogenic Xanthomonas spp.</title>
        <authorList>
            <person name="Bogdanove A.J."/>
            <person name="Koebnik R."/>
            <person name="Lu H."/>
            <person name="Furutani A."/>
            <person name="Angiuoli S.V."/>
            <person name="Patil P.B."/>
            <person name="Van Sluys M.A."/>
            <person name="Ryan R.P."/>
            <person name="Meyer D.F."/>
            <person name="Han S.W."/>
            <person name="Aparna G."/>
            <person name="Rajaram M."/>
            <person name="Delcher A.L."/>
            <person name="Phillippy A.M."/>
            <person name="Puiu D."/>
            <person name="Schatz M.C."/>
            <person name="Shumway M."/>
            <person name="Sommer D.D."/>
            <person name="Trapnell C."/>
            <person name="Benahmed F."/>
            <person name="Dimitrov G."/>
            <person name="Madupu R."/>
            <person name="Radune D."/>
            <person name="Sullivan S."/>
            <person name="Jha G."/>
            <person name="Ishihara H."/>
            <person name="Lee S.W."/>
            <person name="Pandey A."/>
            <person name="Sharma V."/>
            <person name="Sriariyanun M."/>
            <person name="Szurek B."/>
            <person name="Vera-Cruz C.M."/>
            <person name="Dorman K.S."/>
            <person name="Ronald P.C."/>
            <person name="Verdier V."/>
            <person name="Dow J.M."/>
            <person name="Sonti R.V."/>
            <person name="Tsuge S."/>
            <person name="Brendel V.P."/>
            <person name="Rabinowicz P.D."/>
            <person name="Leach J.E."/>
            <person name="White F.F."/>
            <person name="Salzberg S.L."/>
        </authorList>
    </citation>
    <scope>NUCLEOTIDE SEQUENCE [LARGE SCALE GENOMIC DNA]</scope>
    <source>
        <strain evidence="2 3">BLS256</strain>
    </source>
</reference>
<name>G7TLU3_XANOB</name>
<dbReference type="HOGENOM" id="CLU_3298674_0_0_6"/>
<dbReference type="EMBL" id="CP003057">
    <property type="protein sequence ID" value="AEQ95909.1"/>
    <property type="molecule type" value="Genomic_DNA"/>
</dbReference>
<gene>
    <name evidence="2" type="ORF">XOC_1748</name>
</gene>
<evidence type="ECO:0000256" key="1">
    <source>
        <dbReference type="SAM" id="MobiDB-lite"/>
    </source>
</evidence>
<feature type="compositionally biased region" description="Basic and acidic residues" evidence="1">
    <location>
        <begin position="8"/>
        <end position="19"/>
    </location>
</feature>
<evidence type="ECO:0000313" key="2">
    <source>
        <dbReference type="EMBL" id="AEQ95909.1"/>
    </source>
</evidence>